<dbReference type="EMBL" id="PDEQ01000002">
    <property type="protein sequence ID" value="PEN14566.1"/>
    <property type="molecule type" value="Genomic_DNA"/>
</dbReference>
<evidence type="ECO:0000256" key="1">
    <source>
        <dbReference type="SAM" id="MobiDB-lite"/>
    </source>
</evidence>
<evidence type="ECO:0000313" key="3">
    <source>
        <dbReference type="Proteomes" id="UP000220102"/>
    </source>
</evidence>
<proteinExistence type="predicted"/>
<reference evidence="2 3" key="1">
    <citation type="submission" date="2017-10" db="EMBL/GenBank/DDBJ databases">
        <title>Draft genome of Longibacter Salinarum.</title>
        <authorList>
            <person name="Goh K.M."/>
            <person name="Shamsir M.S."/>
            <person name="Lim S.W."/>
        </authorList>
    </citation>
    <scope>NUCLEOTIDE SEQUENCE [LARGE SCALE GENOMIC DNA]</scope>
    <source>
        <strain evidence="2 3">KCTC 52045</strain>
    </source>
</reference>
<dbReference type="RefSeq" id="WP_098074739.1">
    <property type="nucleotide sequence ID" value="NZ_PDEQ01000002.1"/>
</dbReference>
<gene>
    <name evidence="2" type="ORF">CRI94_05950</name>
</gene>
<dbReference type="Proteomes" id="UP000220102">
    <property type="component" value="Unassembled WGS sequence"/>
</dbReference>
<accession>A0A2A8D0W4</accession>
<comment type="caution">
    <text evidence="2">The sequence shown here is derived from an EMBL/GenBank/DDBJ whole genome shotgun (WGS) entry which is preliminary data.</text>
</comment>
<dbReference type="Gene3D" id="1.10.287.1490">
    <property type="match status" value="1"/>
</dbReference>
<dbReference type="OrthoDB" id="9795058at2"/>
<dbReference type="PANTHER" id="PTHR39082:SF1">
    <property type="entry name" value="SCAVENGER RECEPTOR CLASS A MEMBER 3"/>
    <property type="match status" value="1"/>
</dbReference>
<feature type="region of interest" description="Disordered" evidence="1">
    <location>
        <begin position="121"/>
        <end position="140"/>
    </location>
</feature>
<name>A0A2A8D0W4_9BACT</name>
<dbReference type="InterPro" id="IPR052376">
    <property type="entry name" value="Oxidative_Scav/Glycosyltrans"/>
</dbReference>
<keyword evidence="3" id="KW-1185">Reference proteome</keyword>
<dbReference type="PANTHER" id="PTHR39082">
    <property type="entry name" value="PHOSPHOLIPASE C-BETA-2-RELATED"/>
    <property type="match status" value="1"/>
</dbReference>
<dbReference type="AlphaFoldDB" id="A0A2A8D0W4"/>
<evidence type="ECO:0000313" key="2">
    <source>
        <dbReference type="EMBL" id="PEN14566.1"/>
    </source>
</evidence>
<organism evidence="2 3">
    <name type="scientific">Longibacter salinarum</name>
    <dbReference type="NCBI Taxonomy" id="1850348"/>
    <lineage>
        <taxon>Bacteria</taxon>
        <taxon>Pseudomonadati</taxon>
        <taxon>Rhodothermota</taxon>
        <taxon>Rhodothermia</taxon>
        <taxon>Rhodothermales</taxon>
        <taxon>Salisaetaceae</taxon>
        <taxon>Longibacter</taxon>
    </lineage>
</organism>
<evidence type="ECO:0008006" key="4">
    <source>
        <dbReference type="Google" id="ProtNLM"/>
    </source>
</evidence>
<sequence>MPTAETKKSTVEDQLRALVRLQHIDNRIDQIQKLRGDLPDEIQDLEDEKAGLETRLEKFEQELKDKKVAKRQAELDIKEAEQLIEKYEQQQLQVRNNREYDALTKEIEAQKERIKNAKETIEESDRTLENNESAIEETQSRLDDLRDVLSENRDKLNDVLQETEDEESALSSIREEAEEQVDTRYLNAYTKLRNRLRDGRAVVPLKRGAAAGFAVPPQRQVEIRQRKHIVACEHTGRIIVDQDLYNETVDEMKERLDL</sequence>
<protein>
    <recommendedName>
        <fullName evidence="4">C4-type zinc ribbon domain-containing protein</fullName>
    </recommendedName>
</protein>